<dbReference type="Proteomes" id="UP000199062">
    <property type="component" value="Unassembled WGS sequence"/>
</dbReference>
<dbReference type="InterPro" id="IPR006311">
    <property type="entry name" value="TAT_signal"/>
</dbReference>
<reference evidence="2 3" key="1">
    <citation type="submission" date="2016-10" db="EMBL/GenBank/DDBJ databases">
        <authorList>
            <person name="de Groot N.N."/>
        </authorList>
    </citation>
    <scope>NUCLEOTIDE SEQUENCE [LARGE SCALE GENOMIC DNA]</scope>
    <source>
        <strain evidence="2 3">CGMCC 1.10457</strain>
    </source>
</reference>
<keyword evidence="3" id="KW-1185">Reference proteome</keyword>
<name>A0A1I6M9J2_9EURY</name>
<accession>A0A1I6M9J2</accession>
<gene>
    <name evidence="2" type="ORF">SAMN05216559_4038</name>
</gene>
<dbReference type="PROSITE" id="PS51257">
    <property type="entry name" value="PROKAR_LIPOPROTEIN"/>
    <property type="match status" value="1"/>
</dbReference>
<organism evidence="2 3">
    <name type="scientific">Halomicrobium zhouii</name>
    <dbReference type="NCBI Taxonomy" id="767519"/>
    <lineage>
        <taxon>Archaea</taxon>
        <taxon>Methanobacteriati</taxon>
        <taxon>Methanobacteriota</taxon>
        <taxon>Stenosarchaea group</taxon>
        <taxon>Halobacteria</taxon>
        <taxon>Halobacteriales</taxon>
        <taxon>Haloarculaceae</taxon>
        <taxon>Halomicrobium</taxon>
    </lineage>
</organism>
<evidence type="ECO:0000313" key="3">
    <source>
        <dbReference type="Proteomes" id="UP000199062"/>
    </source>
</evidence>
<feature type="region of interest" description="Disordered" evidence="1">
    <location>
        <begin position="356"/>
        <end position="386"/>
    </location>
</feature>
<dbReference type="EMBL" id="FOZK01000005">
    <property type="protein sequence ID" value="SFS12202.1"/>
    <property type="molecule type" value="Genomic_DNA"/>
</dbReference>
<dbReference type="OrthoDB" id="303179at2157"/>
<proteinExistence type="predicted"/>
<evidence type="ECO:0000313" key="2">
    <source>
        <dbReference type="EMBL" id="SFS12202.1"/>
    </source>
</evidence>
<dbReference type="RefSeq" id="WP_089819110.1">
    <property type="nucleotide sequence ID" value="NZ_FOZK01000005.1"/>
</dbReference>
<dbReference type="STRING" id="767519.SAMN05216559_4038"/>
<evidence type="ECO:0000256" key="1">
    <source>
        <dbReference type="SAM" id="MobiDB-lite"/>
    </source>
</evidence>
<sequence>MSRWTTDPPLGRRDLLAAGGTALAGVASSLAGCSALPPLGERVQYGRVDAPEPAAPMYREWLPAPSALPDDASSTLQDGYGLTTSTPSKLRESVLGARPTLPGAFVTGTLDYFGVGVENYDFLLYTGDVAVLEGTVDLDVVAAALEGTGYERADSVAGYDLFTRSDVPRAVGVRDGRLLFSRGTAPTTDIRIVEETRRGEYPPYHERNAAFETLSSAVGARPWTSFSLRHPSAREDGDPIGVGDSLDYDDDSVYSYHVLLYPDDVDVTERRIKQRLAEWGRALASLSVDIEIDGQLAIVEMQLSHERYEQDVAVSRDPVPQITWGAEFDLGTDRVTFRHEAGDPVETDRLEVRWDGEVDQSPFADPPERVEPGDSLTIPRKGRSSRGSVFLSYRSADEKLLTPLLNYGLA</sequence>
<protein>
    <submittedName>
        <fullName evidence="2">Uncharacterized protein</fullName>
    </submittedName>
</protein>
<dbReference type="PROSITE" id="PS51318">
    <property type="entry name" value="TAT"/>
    <property type="match status" value="1"/>
</dbReference>
<dbReference type="AlphaFoldDB" id="A0A1I6M9J2"/>